<keyword evidence="3" id="KW-1185">Reference proteome</keyword>
<dbReference type="Proteomes" id="UP000275078">
    <property type="component" value="Unassembled WGS sequence"/>
</dbReference>
<protein>
    <submittedName>
        <fullName evidence="2">Uncharacterized protein</fullName>
    </submittedName>
</protein>
<name>A0A3N4ISN6_ASCIM</name>
<evidence type="ECO:0000313" key="3">
    <source>
        <dbReference type="Proteomes" id="UP000275078"/>
    </source>
</evidence>
<feature type="compositionally biased region" description="Low complexity" evidence="1">
    <location>
        <begin position="327"/>
        <end position="338"/>
    </location>
</feature>
<feature type="region of interest" description="Disordered" evidence="1">
    <location>
        <begin position="316"/>
        <end position="347"/>
    </location>
</feature>
<reference evidence="2 3" key="1">
    <citation type="journal article" date="2018" name="Nat. Ecol. Evol.">
        <title>Pezizomycetes genomes reveal the molecular basis of ectomycorrhizal truffle lifestyle.</title>
        <authorList>
            <person name="Murat C."/>
            <person name="Payen T."/>
            <person name="Noel B."/>
            <person name="Kuo A."/>
            <person name="Morin E."/>
            <person name="Chen J."/>
            <person name="Kohler A."/>
            <person name="Krizsan K."/>
            <person name="Balestrini R."/>
            <person name="Da Silva C."/>
            <person name="Montanini B."/>
            <person name="Hainaut M."/>
            <person name="Levati E."/>
            <person name="Barry K.W."/>
            <person name="Belfiori B."/>
            <person name="Cichocki N."/>
            <person name="Clum A."/>
            <person name="Dockter R.B."/>
            <person name="Fauchery L."/>
            <person name="Guy J."/>
            <person name="Iotti M."/>
            <person name="Le Tacon F."/>
            <person name="Lindquist E.A."/>
            <person name="Lipzen A."/>
            <person name="Malagnac F."/>
            <person name="Mello A."/>
            <person name="Molinier V."/>
            <person name="Miyauchi S."/>
            <person name="Poulain J."/>
            <person name="Riccioni C."/>
            <person name="Rubini A."/>
            <person name="Sitrit Y."/>
            <person name="Splivallo R."/>
            <person name="Traeger S."/>
            <person name="Wang M."/>
            <person name="Zifcakova L."/>
            <person name="Wipf D."/>
            <person name="Zambonelli A."/>
            <person name="Paolocci F."/>
            <person name="Nowrousian M."/>
            <person name="Ottonello S."/>
            <person name="Baldrian P."/>
            <person name="Spatafora J.W."/>
            <person name="Henrissat B."/>
            <person name="Nagy L.G."/>
            <person name="Aury J.M."/>
            <person name="Wincker P."/>
            <person name="Grigoriev I.V."/>
            <person name="Bonfante P."/>
            <person name="Martin F.M."/>
        </authorList>
    </citation>
    <scope>NUCLEOTIDE SEQUENCE [LARGE SCALE GENOMIC DNA]</scope>
    <source>
        <strain evidence="2 3">RN42</strain>
    </source>
</reference>
<accession>A0A3N4ISN6</accession>
<evidence type="ECO:0000256" key="1">
    <source>
        <dbReference type="SAM" id="MobiDB-lite"/>
    </source>
</evidence>
<dbReference type="AlphaFoldDB" id="A0A3N4ISN6"/>
<sequence length="630" mass="69352">MSANSEIWKAAAISLEDLENVDLLSSEEYESFLANPGQTLVNIALSKDESHINPALVCLAKTTIRETRDDPFRYPIEWSSFDEDLRHVLECMVARHGLSFSEIKRFGAFYSSLGVLVSLLLEQHLIPPSPPDQNELYTNQLVSSAESPGLSRPASRFFFKKSWLPSQMLSIVPIQHKTQKDQMADAYCQMNETSIGKTHFDFGYSNARVSILVVYTNEGFVVEKNAFPPPFVHKIEDFSKISISDPISLAIDLLFGEETDKFERSKMLSEMVTSTKEVSDSTNTRDGRELFHGRSIGRLGKLGRGSFGLYVAETEDGDGSSAKKMISPSSTTPSVASSLRAPQPNQPVFKKMNLHDDAGSPVEITDRVNEQPFPTKRPIFVTAGHVAPHPHVIQAPGGTDVGLQLNDYWKRGAFTDEQAVARIMESVREVGNPIISKMGTSPRGFREDWSVCESLVAEEEAKNGFDRKLAVQILARLSKMIDQDDADYLVDIAGSEDAGLDTSVPTKVAKHGATTKVTGGIVNFAGFDYHQYMKDSSVGADKSVPERLKDPMCTLQVIMPTGSDPVFATSGDSGSAVFKLRWRKDGTPELIFCGLLVSALTAENAGMMIPQSELWKQLEEGTGKKYKVVA</sequence>
<dbReference type="EMBL" id="ML119647">
    <property type="protein sequence ID" value="RPA87220.1"/>
    <property type="molecule type" value="Genomic_DNA"/>
</dbReference>
<gene>
    <name evidence="2" type="ORF">BJ508DRAFT_321105</name>
</gene>
<organism evidence="2 3">
    <name type="scientific">Ascobolus immersus RN42</name>
    <dbReference type="NCBI Taxonomy" id="1160509"/>
    <lineage>
        <taxon>Eukaryota</taxon>
        <taxon>Fungi</taxon>
        <taxon>Dikarya</taxon>
        <taxon>Ascomycota</taxon>
        <taxon>Pezizomycotina</taxon>
        <taxon>Pezizomycetes</taxon>
        <taxon>Pezizales</taxon>
        <taxon>Ascobolaceae</taxon>
        <taxon>Ascobolus</taxon>
    </lineage>
</organism>
<proteinExistence type="predicted"/>
<evidence type="ECO:0000313" key="2">
    <source>
        <dbReference type="EMBL" id="RPA87220.1"/>
    </source>
</evidence>